<protein>
    <recommendedName>
        <fullName evidence="4">POLO box domain-containing protein</fullName>
    </recommendedName>
</protein>
<dbReference type="Gene3D" id="2.60.450.20">
    <property type="match status" value="4"/>
</dbReference>
<feature type="region of interest" description="Disordered" evidence="1">
    <location>
        <begin position="782"/>
        <end position="1019"/>
    </location>
</feature>
<organism evidence="2 3">
    <name type="scientific">Streptomyces minutiscleroticus</name>
    <dbReference type="NCBI Taxonomy" id="68238"/>
    <lineage>
        <taxon>Bacteria</taxon>
        <taxon>Bacillati</taxon>
        <taxon>Actinomycetota</taxon>
        <taxon>Actinomycetes</taxon>
        <taxon>Kitasatosporales</taxon>
        <taxon>Streptomycetaceae</taxon>
        <taxon>Streptomyces</taxon>
    </lineage>
</organism>
<comment type="caution">
    <text evidence="2">The sequence shown here is derived from an EMBL/GenBank/DDBJ whole genome shotgun (WGS) entry which is preliminary data.</text>
</comment>
<feature type="compositionally biased region" description="Low complexity" evidence="1">
    <location>
        <begin position="935"/>
        <end position="954"/>
    </location>
</feature>
<feature type="compositionally biased region" description="Polar residues" evidence="1">
    <location>
        <begin position="791"/>
        <end position="802"/>
    </location>
</feature>
<keyword evidence="3" id="KW-1185">Reference proteome</keyword>
<feature type="region of interest" description="Disordered" evidence="1">
    <location>
        <begin position="405"/>
        <end position="553"/>
    </location>
</feature>
<feature type="compositionally biased region" description="Low complexity" evidence="1">
    <location>
        <begin position="757"/>
        <end position="770"/>
    </location>
</feature>
<proteinExistence type="predicted"/>
<dbReference type="RefSeq" id="WP_190192111.1">
    <property type="nucleotide sequence ID" value="NZ_BMVU01000023.1"/>
</dbReference>
<accession>A0A918NPX3</accession>
<reference evidence="2" key="2">
    <citation type="submission" date="2020-09" db="EMBL/GenBank/DDBJ databases">
        <authorList>
            <person name="Sun Q."/>
            <person name="Ohkuma M."/>
        </authorList>
    </citation>
    <scope>NUCLEOTIDE SEQUENCE</scope>
    <source>
        <strain evidence="2">JCM 4790</strain>
    </source>
</reference>
<feature type="region of interest" description="Disordered" evidence="1">
    <location>
        <begin position="569"/>
        <end position="633"/>
    </location>
</feature>
<gene>
    <name evidence="2" type="ORF">GCM10010358_45240</name>
</gene>
<feature type="compositionally biased region" description="Low complexity" evidence="1">
    <location>
        <begin position="818"/>
        <end position="837"/>
    </location>
</feature>
<evidence type="ECO:0008006" key="4">
    <source>
        <dbReference type="Google" id="ProtNLM"/>
    </source>
</evidence>
<dbReference type="CDD" id="cd22249">
    <property type="entry name" value="UDM1_RNF168_RNF169-like"/>
    <property type="match status" value="1"/>
</dbReference>
<feature type="compositionally biased region" description="Gly residues" evidence="1">
    <location>
        <begin position="601"/>
        <end position="619"/>
    </location>
</feature>
<feature type="compositionally biased region" description="Gly residues" evidence="1">
    <location>
        <begin position="573"/>
        <end position="587"/>
    </location>
</feature>
<feature type="compositionally biased region" description="Polar residues" evidence="1">
    <location>
        <begin position="732"/>
        <end position="756"/>
    </location>
</feature>
<dbReference type="SUPFAM" id="SSF63825">
    <property type="entry name" value="YWTD domain"/>
    <property type="match status" value="1"/>
</dbReference>
<evidence type="ECO:0000313" key="3">
    <source>
        <dbReference type="Proteomes" id="UP000619244"/>
    </source>
</evidence>
<reference evidence="2" key="1">
    <citation type="journal article" date="2014" name="Int. J. Syst. Evol. Microbiol.">
        <title>Complete genome sequence of Corynebacterium casei LMG S-19264T (=DSM 44701T), isolated from a smear-ripened cheese.</title>
        <authorList>
            <consortium name="US DOE Joint Genome Institute (JGI-PGF)"/>
            <person name="Walter F."/>
            <person name="Albersmeier A."/>
            <person name="Kalinowski J."/>
            <person name="Ruckert C."/>
        </authorList>
    </citation>
    <scope>NUCLEOTIDE SEQUENCE</scope>
    <source>
        <strain evidence="2">JCM 4790</strain>
    </source>
</reference>
<feature type="compositionally biased region" description="Polar residues" evidence="1">
    <location>
        <begin position="908"/>
        <end position="919"/>
    </location>
</feature>
<dbReference type="NCBIfam" id="NF038047">
    <property type="entry name" value="not_Tcp10"/>
    <property type="match status" value="1"/>
</dbReference>
<feature type="compositionally biased region" description="Basic and acidic residues" evidence="1">
    <location>
        <begin position="421"/>
        <end position="536"/>
    </location>
</feature>
<feature type="region of interest" description="Disordered" evidence="1">
    <location>
        <begin position="657"/>
        <end position="770"/>
    </location>
</feature>
<feature type="compositionally biased region" description="Polar residues" evidence="1">
    <location>
        <begin position="669"/>
        <end position="725"/>
    </location>
</feature>
<feature type="region of interest" description="Disordered" evidence="1">
    <location>
        <begin position="1192"/>
        <end position="1220"/>
    </location>
</feature>
<feature type="compositionally biased region" description="Gly residues" evidence="1">
    <location>
        <begin position="1270"/>
        <end position="1285"/>
    </location>
</feature>
<feature type="compositionally biased region" description="Low complexity" evidence="1">
    <location>
        <begin position="874"/>
        <end position="888"/>
    </location>
</feature>
<feature type="region of interest" description="Disordered" evidence="1">
    <location>
        <begin position="1254"/>
        <end position="1375"/>
    </location>
</feature>
<dbReference type="InterPro" id="IPR047002">
    <property type="entry name" value="Tcp10_C_sf"/>
</dbReference>
<dbReference type="EMBL" id="BMVU01000023">
    <property type="protein sequence ID" value="GGX86053.1"/>
    <property type="molecule type" value="Genomic_DNA"/>
</dbReference>
<sequence>MADRYDPKSGENLDKFDNAKAPSSDTWATLVTHITGYPVPDRSTVFDTLRSDHGGKLFRMDIRTLSLSLVVKDSGFLQNKGEDYDIYFFDSGKKTSIKQARIVFEGRVKTDDGQIIFDGTDSTDVNNVSVREGNEFTDYNKDKMSTIPLARYMNGPRAALMALLAGNTSDARFSNLSTSGDGAVDLNSFNTTGDSFDYAAKFFRDHATVLKDWEDRFGRDDASWKGEAAEVFRSLLTKIRENYDAYIETFDTSLGTGAEAGTGNTVYSRALSLGRKYLEDSARTLLNAWLEWAKSPYYDPHRVLRYVLDDLAQWVDSNNVAKTDIKSTTTGSGYSYTTTISHSPQAGFSQVHPEYGDLNDIANWAKVGDKAVKIWTQGVDEYLGKPAAQVQSNLNNNFLDLGDDFTDNVPKPKSTSTASEAYEKKKAEEEEEELKNQREEDKKYQDELREEQRKQREEDKKYQDELREEQNKQREEDKKYQDELRAEQNKQREEDKKYQDELREEQNKQREEDKKYQDELRAEQEKEAEEQRKAMEESLGDINNPGGGANEETLGNLDELLNQKVPVTESLGDLGGVNGAANGGPDGTGDDVNRAVTETLGGLGDVNGAANGGPDGTGDGQQSLTDTPPAVQSLGSLGALNAANDAVTQNLGGLGGLNGGPLRTPTGGSTQFNNGKLNTDFGNGSSTSFDPDTGLLTTVNPDGSTTTTDLGNGMTVTNPDGSITSLGDDGKLTTTFPDGTTQQIDPATGQAVTTNPDGTTTTTDLGSLGNLNGSLGNGSLGGIDGVLDTPTGGSTQLTSGGDLNTDFADGSSSRFDPDTGTLTTVGPDGTTTVTDLGNGATVTNPDGSTTSLGDDGKLVTEFPDGTTQQIDPATGQVTTTNPDGTTTTENLGSFSGLNGGDGVLDTPTGGSTQLTSGGDLTTDFADGGSSRFDPDTGTLTTVGPDGTTTVTDLGNGATVTNPDGSTTSLGDDGKLVTEFPDGTTQQIDPATGQVTTTNPDGTTTTENLGSLGNLNSMNSLGNAGPDMSLESIGDLGDLGNINSDLGDLGNINSDPGGLETPTGGHTSLVGDDFATTFADGSNTRFDPDTGMLTSTDPNNSTTVTDLTHGARVTNPDGSTTFLDNGMLTTEFPDGSKQVIDPDTGIATVTDAQGNTATVDLHDLNTSGGLDSSDVLGGLDDLGSIGGLNGSGGAGGGTTQDVPFSELGLGGGSASTAASGGGLSGTGSLDGYSGSGVAPLSDSTAAAAPLAAAAAAGTPGAPGMPGSPGMPMGGGMGGMGAGAGEKGNGERVRAVLVDAAEESERRNRRRRSPWNRQEDTDTFLAPASRVATTGGESSGEEEAEPGRRVTTSADYLEEDADVWGTDEGGAPAVIGR</sequence>
<feature type="compositionally biased region" description="Low complexity" evidence="1">
    <location>
        <begin position="991"/>
        <end position="1019"/>
    </location>
</feature>
<feature type="compositionally biased region" description="Polar residues" evidence="1">
    <location>
        <begin position="840"/>
        <end position="852"/>
    </location>
</feature>
<dbReference type="Proteomes" id="UP000619244">
    <property type="component" value="Unassembled WGS sequence"/>
</dbReference>
<feature type="compositionally biased region" description="Polar residues" evidence="1">
    <location>
        <begin position="957"/>
        <end position="969"/>
    </location>
</feature>
<name>A0A918NPX3_9ACTN</name>
<evidence type="ECO:0000256" key="1">
    <source>
        <dbReference type="SAM" id="MobiDB-lite"/>
    </source>
</evidence>
<evidence type="ECO:0000313" key="2">
    <source>
        <dbReference type="EMBL" id="GGX86053.1"/>
    </source>
</evidence>
<feature type="compositionally biased region" description="Gly residues" evidence="1">
    <location>
        <begin position="1207"/>
        <end position="1220"/>
    </location>
</feature>